<name>A0A6C2UIU2_9BACT</name>
<keyword evidence="1" id="KW-0472">Membrane</keyword>
<evidence type="ECO:0000313" key="3">
    <source>
        <dbReference type="Proteomes" id="UP000346198"/>
    </source>
</evidence>
<dbReference type="Proteomes" id="UP000346198">
    <property type="component" value="Unassembled WGS sequence"/>
</dbReference>
<protein>
    <submittedName>
        <fullName evidence="2">Uncharacterized protein</fullName>
    </submittedName>
</protein>
<feature type="transmembrane region" description="Helical" evidence="1">
    <location>
        <begin position="64"/>
        <end position="82"/>
    </location>
</feature>
<gene>
    <name evidence="2" type="ORF">SCARR_01939</name>
</gene>
<keyword evidence="1" id="KW-0812">Transmembrane</keyword>
<keyword evidence="1" id="KW-1133">Transmembrane helix</keyword>
<accession>A0A6C2UIU2</accession>
<feature type="transmembrane region" description="Helical" evidence="1">
    <location>
        <begin position="38"/>
        <end position="58"/>
    </location>
</feature>
<sequence length="88" mass="9657">MNPTTLILLLLCIALAGHYVSQKLLLKKGWESDDPKRIVNRLMMNGAVLIFIAIAALLMADPPYGLFGILIFIEGAVSVTFGRKLSKK</sequence>
<dbReference type="AlphaFoldDB" id="A0A6C2UIU2"/>
<feature type="transmembrane region" description="Helical" evidence="1">
    <location>
        <begin position="6"/>
        <end position="26"/>
    </location>
</feature>
<dbReference type="EMBL" id="CAAHFH010000001">
    <property type="protein sequence ID" value="VGO19879.1"/>
    <property type="molecule type" value="Genomic_DNA"/>
</dbReference>
<organism evidence="2 3">
    <name type="scientific">Pontiella sulfatireligans</name>
    <dbReference type="NCBI Taxonomy" id="2750658"/>
    <lineage>
        <taxon>Bacteria</taxon>
        <taxon>Pseudomonadati</taxon>
        <taxon>Kiritimatiellota</taxon>
        <taxon>Kiritimatiellia</taxon>
        <taxon>Kiritimatiellales</taxon>
        <taxon>Pontiellaceae</taxon>
        <taxon>Pontiella</taxon>
    </lineage>
</organism>
<evidence type="ECO:0000313" key="2">
    <source>
        <dbReference type="EMBL" id="VGO19879.1"/>
    </source>
</evidence>
<dbReference type="RefSeq" id="WP_136061347.1">
    <property type="nucleotide sequence ID" value="NZ_CAAHFH010000001.1"/>
</dbReference>
<proteinExistence type="predicted"/>
<keyword evidence="3" id="KW-1185">Reference proteome</keyword>
<reference evidence="2 3" key="1">
    <citation type="submission" date="2019-04" db="EMBL/GenBank/DDBJ databases">
        <authorList>
            <person name="Van Vliet M D."/>
        </authorList>
    </citation>
    <scope>NUCLEOTIDE SEQUENCE [LARGE SCALE GENOMIC DNA]</scope>
    <source>
        <strain evidence="2 3">F21</strain>
    </source>
</reference>
<evidence type="ECO:0000256" key="1">
    <source>
        <dbReference type="SAM" id="Phobius"/>
    </source>
</evidence>